<protein>
    <submittedName>
        <fullName evidence="1">Uncharacterized protein</fullName>
    </submittedName>
</protein>
<organism evidence="1">
    <name type="scientific">Arundo donax</name>
    <name type="common">Giant reed</name>
    <name type="synonym">Donax arundinaceus</name>
    <dbReference type="NCBI Taxonomy" id="35708"/>
    <lineage>
        <taxon>Eukaryota</taxon>
        <taxon>Viridiplantae</taxon>
        <taxon>Streptophyta</taxon>
        <taxon>Embryophyta</taxon>
        <taxon>Tracheophyta</taxon>
        <taxon>Spermatophyta</taxon>
        <taxon>Magnoliopsida</taxon>
        <taxon>Liliopsida</taxon>
        <taxon>Poales</taxon>
        <taxon>Poaceae</taxon>
        <taxon>PACMAD clade</taxon>
        <taxon>Arundinoideae</taxon>
        <taxon>Arundineae</taxon>
        <taxon>Arundo</taxon>
    </lineage>
</organism>
<dbReference type="EMBL" id="GBRH01233854">
    <property type="protein sequence ID" value="JAD64041.1"/>
    <property type="molecule type" value="Transcribed_RNA"/>
</dbReference>
<accession>A0A0A9SJ84</accession>
<reference evidence="1" key="1">
    <citation type="submission" date="2014-09" db="EMBL/GenBank/DDBJ databases">
        <authorList>
            <person name="Magalhaes I.L.F."/>
            <person name="Oliveira U."/>
            <person name="Santos F.R."/>
            <person name="Vidigal T.H.D.A."/>
            <person name="Brescovit A.D."/>
            <person name="Santos A.J."/>
        </authorList>
    </citation>
    <scope>NUCLEOTIDE SEQUENCE</scope>
    <source>
        <tissue evidence="1">Shoot tissue taken approximately 20 cm above the soil surface</tissue>
    </source>
</reference>
<sequence>MANSRYFQKQHLYPTYISKQKPTRKSLIIGITS</sequence>
<proteinExistence type="predicted"/>
<name>A0A0A9SJ84_ARUDO</name>
<dbReference type="AlphaFoldDB" id="A0A0A9SJ84"/>
<evidence type="ECO:0000313" key="1">
    <source>
        <dbReference type="EMBL" id="JAD64041.1"/>
    </source>
</evidence>
<reference evidence="1" key="2">
    <citation type="journal article" date="2015" name="Data Brief">
        <title>Shoot transcriptome of the giant reed, Arundo donax.</title>
        <authorList>
            <person name="Barrero R.A."/>
            <person name="Guerrero F.D."/>
            <person name="Moolhuijzen P."/>
            <person name="Goolsby J.A."/>
            <person name="Tidwell J."/>
            <person name="Bellgard S.E."/>
            <person name="Bellgard M.I."/>
        </authorList>
    </citation>
    <scope>NUCLEOTIDE SEQUENCE</scope>
    <source>
        <tissue evidence="1">Shoot tissue taken approximately 20 cm above the soil surface</tissue>
    </source>
</reference>